<accession>A0AAW7Y4T8</accession>
<dbReference type="AlphaFoldDB" id="A0AAW7Y4T8"/>
<reference evidence="2" key="1">
    <citation type="submission" date="2023-07" db="EMBL/GenBank/DDBJ databases">
        <title>Genome content predicts the carbon catabolic preferences of heterotrophic bacteria.</title>
        <authorList>
            <person name="Gralka M."/>
        </authorList>
    </citation>
    <scope>NUCLEOTIDE SEQUENCE</scope>
    <source>
        <strain evidence="2">G2M05</strain>
    </source>
</reference>
<sequence>MRSTAVMDPFTIFGLAKTLLSAGPTLIKTVGGMFGDSASETAVRMANKIEQIDKSIAPFEVKQKHVVNELNKLSPQELERMGKVQVELAKIEAEREARQLEHEETIFESGQQTIRAGDKSSHWFVALTRPLLALISACSASYYVISNPKPDMVIAGFLIGLAATYMGSRYKEKTMGIAS</sequence>
<organism evidence="2 3">
    <name type="scientific">Photobacterium sanguinicancri</name>
    <dbReference type="NCBI Taxonomy" id="875932"/>
    <lineage>
        <taxon>Bacteria</taxon>
        <taxon>Pseudomonadati</taxon>
        <taxon>Pseudomonadota</taxon>
        <taxon>Gammaproteobacteria</taxon>
        <taxon>Vibrionales</taxon>
        <taxon>Vibrionaceae</taxon>
        <taxon>Photobacterium</taxon>
    </lineage>
</organism>
<evidence type="ECO:0008006" key="4">
    <source>
        <dbReference type="Google" id="ProtNLM"/>
    </source>
</evidence>
<name>A0AAW7Y4T8_9GAMM</name>
<comment type="caution">
    <text evidence="2">The sequence shown here is derived from an EMBL/GenBank/DDBJ whole genome shotgun (WGS) entry which is preliminary data.</text>
</comment>
<feature type="transmembrane region" description="Helical" evidence="1">
    <location>
        <begin position="123"/>
        <end position="145"/>
    </location>
</feature>
<protein>
    <recommendedName>
        <fullName evidence="4">DUF883 domain-containing protein</fullName>
    </recommendedName>
</protein>
<evidence type="ECO:0000256" key="1">
    <source>
        <dbReference type="SAM" id="Phobius"/>
    </source>
</evidence>
<keyword evidence="1" id="KW-1133">Transmembrane helix</keyword>
<feature type="transmembrane region" description="Helical" evidence="1">
    <location>
        <begin position="151"/>
        <end position="168"/>
    </location>
</feature>
<dbReference type="RefSeq" id="WP_303499296.1">
    <property type="nucleotide sequence ID" value="NZ_JAUOPU010000008.1"/>
</dbReference>
<dbReference type="EMBL" id="JAUOPU010000008">
    <property type="protein sequence ID" value="MDO6542801.1"/>
    <property type="molecule type" value="Genomic_DNA"/>
</dbReference>
<keyword evidence="1" id="KW-0812">Transmembrane</keyword>
<proteinExistence type="predicted"/>
<gene>
    <name evidence="2" type="ORF">Q4568_09670</name>
</gene>
<keyword evidence="1" id="KW-0472">Membrane</keyword>
<evidence type="ECO:0000313" key="3">
    <source>
        <dbReference type="Proteomes" id="UP001170624"/>
    </source>
</evidence>
<dbReference type="Proteomes" id="UP001170624">
    <property type="component" value="Unassembled WGS sequence"/>
</dbReference>
<evidence type="ECO:0000313" key="2">
    <source>
        <dbReference type="EMBL" id="MDO6542801.1"/>
    </source>
</evidence>